<evidence type="ECO:0000313" key="1">
    <source>
        <dbReference type="EMBL" id="EEH38463.2"/>
    </source>
</evidence>
<dbReference type="RefSeq" id="XP_015701108.1">
    <property type="nucleotide sequence ID" value="XM_015846444.1"/>
</dbReference>
<dbReference type="VEuPathDB" id="FungiDB:PAAG_08190"/>
<accession>C1HBP9</accession>
<keyword evidence="2" id="KW-1185">Reference proteome</keyword>
<reference evidence="1 2" key="1">
    <citation type="journal article" date="2011" name="PLoS Genet.">
        <title>Comparative genomic analysis of human fungal pathogens causing paracoccidioidomycosis.</title>
        <authorList>
            <person name="Desjardins C.A."/>
            <person name="Champion M.D."/>
            <person name="Holder J.W."/>
            <person name="Muszewska A."/>
            <person name="Goldberg J."/>
            <person name="Bailao A.M."/>
            <person name="Brigido M.M."/>
            <person name="Ferreira M.E."/>
            <person name="Garcia A.M."/>
            <person name="Grynberg M."/>
            <person name="Gujja S."/>
            <person name="Heiman D.I."/>
            <person name="Henn M.R."/>
            <person name="Kodira C.D."/>
            <person name="Leon-Narvaez H."/>
            <person name="Longo L.V."/>
            <person name="Ma L.J."/>
            <person name="Malavazi I."/>
            <person name="Matsuo A.L."/>
            <person name="Morais F.V."/>
            <person name="Pereira M."/>
            <person name="Rodriguez-Brito S."/>
            <person name="Sakthikumar S."/>
            <person name="Salem-Izacc S.M."/>
            <person name="Sykes S.M."/>
            <person name="Teixeira M.M."/>
            <person name="Vallejo M.C."/>
            <person name="Walter M.E."/>
            <person name="Yandava C."/>
            <person name="Young S."/>
            <person name="Zeng Q."/>
            <person name="Zucker J."/>
            <person name="Felipe M.S."/>
            <person name="Goldman G.H."/>
            <person name="Haas B.J."/>
            <person name="McEwen J.G."/>
            <person name="Nino-Vega G."/>
            <person name="Puccia R."/>
            <person name="San-Blas G."/>
            <person name="Soares C.M."/>
            <person name="Birren B.W."/>
            <person name="Cuomo C.A."/>
        </authorList>
    </citation>
    <scope>NUCLEOTIDE SEQUENCE [LARGE SCALE GENOMIC DNA]</scope>
    <source>
        <strain evidence="2">ATCC MYA-826 / Pb01</strain>
    </source>
</reference>
<dbReference type="GeneID" id="9093103"/>
<protein>
    <submittedName>
        <fullName evidence="1">Uncharacterized protein</fullName>
    </submittedName>
</protein>
<evidence type="ECO:0000313" key="2">
    <source>
        <dbReference type="Proteomes" id="UP000002059"/>
    </source>
</evidence>
<dbReference type="AlphaFoldDB" id="C1HBP9"/>
<organism evidence="1 2">
    <name type="scientific">Paracoccidioides lutzii (strain ATCC MYA-826 / Pb01)</name>
    <name type="common">Paracoccidioides brasiliensis</name>
    <dbReference type="NCBI Taxonomy" id="502779"/>
    <lineage>
        <taxon>Eukaryota</taxon>
        <taxon>Fungi</taxon>
        <taxon>Dikarya</taxon>
        <taxon>Ascomycota</taxon>
        <taxon>Pezizomycotina</taxon>
        <taxon>Eurotiomycetes</taxon>
        <taxon>Eurotiomycetidae</taxon>
        <taxon>Onygenales</taxon>
        <taxon>Ajellomycetaceae</taxon>
        <taxon>Paracoccidioides</taxon>
    </lineage>
</organism>
<name>C1HBP9_PARBA</name>
<sequence length="97" mass="10922">MFKDLAAISDGQPFYHVDIQDVTNGLTTSILRRRLQKGFGDLLLECSVVECPQPTGLDLSQPCPEQNGHVTLFIGGEPKEAFISWLRRMRQCVVREC</sequence>
<dbReference type="Proteomes" id="UP000002059">
    <property type="component" value="Partially assembled WGS sequence"/>
</dbReference>
<dbReference type="EMBL" id="KN294021">
    <property type="protein sequence ID" value="EEH38463.2"/>
    <property type="molecule type" value="Genomic_DNA"/>
</dbReference>
<dbReference type="KEGG" id="pbl:PAAG_08190"/>
<gene>
    <name evidence="1" type="ORF">PAAG_08190</name>
</gene>
<proteinExistence type="predicted"/>
<dbReference type="HOGENOM" id="CLU_2347294_0_0_1"/>